<evidence type="ECO:0000313" key="3">
    <source>
        <dbReference type="Proteomes" id="UP001500235"/>
    </source>
</evidence>
<name>A0ABP7S9C8_9SPHN</name>
<gene>
    <name evidence="2" type="ORF">GCM10022280_01480</name>
</gene>
<evidence type="ECO:0008006" key="4">
    <source>
        <dbReference type="Google" id="ProtNLM"/>
    </source>
</evidence>
<organism evidence="2 3">
    <name type="scientific">Sphingomonas swuensis</name>
    <dbReference type="NCBI Taxonomy" id="977800"/>
    <lineage>
        <taxon>Bacteria</taxon>
        <taxon>Pseudomonadati</taxon>
        <taxon>Pseudomonadota</taxon>
        <taxon>Alphaproteobacteria</taxon>
        <taxon>Sphingomonadales</taxon>
        <taxon>Sphingomonadaceae</taxon>
        <taxon>Sphingomonas</taxon>
    </lineage>
</organism>
<dbReference type="EMBL" id="BAABBQ010000001">
    <property type="protein sequence ID" value="GAA4008453.1"/>
    <property type="molecule type" value="Genomic_DNA"/>
</dbReference>
<keyword evidence="1" id="KW-0812">Transmembrane</keyword>
<protein>
    <recommendedName>
        <fullName evidence="4">ABC transporter permease</fullName>
    </recommendedName>
</protein>
<evidence type="ECO:0000256" key="1">
    <source>
        <dbReference type="SAM" id="Phobius"/>
    </source>
</evidence>
<proteinExistence type="predicted"/>
<accession>A0ABP7S9C8</accession>
<sequence>MHSPRTAWRDFKAVWARRSPDKTLAIGLSLGITLVIVVIFFLDASINTAPPTTVTYVESYGPDRTDAQIKADQVKDQKAREARARERQEQFQEIANTFGIE</sequence>
<keyword evidence="3" id="KW-1185">Reference proteome</keyword>
<reference evidence="3" key="1">
    <citation type="journal article" date="2019" name="Int. J. Syst. Evol. Microbiol.">
        <title>The Global Catalogue of Microorganisms (GCM) 10K type strain sequencing project: providing services to taxonomists for standard genome sequencing and annotation.</title>
        <authorList>
            <consortium name="The Broad Institute Genomics Platform"/>
            <consortium name="The Broad Institute Genome Sequencing Center for Infectious Disease"/>
            <person name="Wu L."/>
            <person name="Ma J."/>
        </authorList>
    </citation>
    <scope>NUCLEOTIDE SEQUENCE [LARGE SCALE GENOMIC DNA]</scope>
    <source>
        <strain evidence="3">JCM 17563</strain>
    </source>
</reference>
<dbReference type="Proteomes" id="UP001500235">
    <property type="component" value="Unassembled WGS sequence"/>
</dbReference>
<keyword evidence="1" id="KW-1133">Transmembrane helix</keyword>
<evidence type="ECO:0000313" key="2">
    <source>
        <dbReference type="EMBL" id="GAA4008453.1"/>
    </source>
</evidence>
<keyword evidence="1" id="KW-0472">Membrane</keyword>
<feature type="transmembrane region" description="Helical" evidence="1">
    <location>
        <begin position="24"/>
        <end position="42"/>
    </location>
</feature>
<comment type="caution">
    <text evidence="2">The sequence shown here is derived from an EMBL/GenBank/DDBJ whole genome shotgun (WGS) entry which is preliminary data.</text>
</comment>